<sequence>MPESTIPLLTIMTAPGSLCLAGYISMGGHLYMPLVVFLLILSQCIYGIVVVNLYKIMQVTFYPSYAAFTFPLVISATALVKVKPLFAEKVGLTSLLNILSTFELLLAVAIVSYVFIRYCIFLFQRENNKKKVELN</sequence>
<dbReference type="Proteomes" id="UP000004117">
    <property type="component" value="Unassembled WGS sequence"/>
</dbReference>
<dbReference type="PANTHER" id="PTHR37955">
    <property type="entry name" value="TELLURITE RESISTANCE PROTEIN TEHA"/>
    <property type="match status" value="1"/>
</dbReference>
<evidence type="ECO:0008006" key="4">
    <source>
        <dbReference type="Google" id="ProtNLM"/>
    </source>
</evidence>
<proteinExistence type="predicted"/>
<feature type="transmembrane region" description="Helical" evidence="1">
    <location>
        <begin position="61"/>
        <end position="82"/>
    </location>
</feature>
<name>A0AAV3GR45_ENTFL</name>
<comment type="caution">
    <text evidence="2">The sequence shown here is derived from an EMBL/GenBank/DDBJ whole genome shotgun (WGS) entry which is preliminary data.</text>
</comment>
<dbReference type="Gene3D" id="1.50.10.150">
    <property type="entry name" value="Voltage-dependent anion channel"/>
    <property type="match status" value="1"/>
</dbReference>
<evidence type="ECO:0000313" key="2">
    <source>
        <dbReference type="EMBL" id="EJV20473.1"/>
    </source>
</evidence>
<dbReference type="InterPro" id="IPR052951">
    <property type="entry name" value="Tellurite_res_ion_channel"/>
</dbReference>
<evidence type="ECO:0000256" key="1">
    <source>
        <dbReference type="SAM" id="Phobius"/>
    </source>
</evidence>
<keyword evidence="1" id="KW-0472">Membrane</keyword>
<keyword evidence="1" id="KW-0812">Transmembrane</keyword>
<protein>
    <recommendedName>
        <fullName evidence="4">C4-dicarboxylate transporter/malic acid transport protein</fullName>
    </recommendedName>
</protein>
<gene>
    <name evidence="2" type="ORF">HMPREF1336_00280</name>
</gene>
<dbReference type="EMBL" id="ALZR01000016">
    <property type="protein sequence ID" value="EJV20473.1"/>
    <property type="molecule type" value="Genomic_DNA"/>
</dbReference>
<feature type="transmembrane region" description="Helical" evidence="1">
    <location>
        <begin position="7"/>
        <end position="24"/>
    </location>
</feature>
<feature type="transmembrane region" description="Helical" evidence="1">
    <location>
        <begin position="102"/>
        <end position="123"/>
    </location>
</feature>
<evidence type="ECO:0000313" key="3">
    <source>
        <dbReference type="Proteomes" id="UP000004117"/>
    </source>
</evidence>
<dbReference type="GO" id="GO:0005886">
    <property type="term" value="C:plasma membrane"/>
    <property type="evidence" value="ECO:0007669"/>
    <property type="project" value="TreeGrafter"/>
</dbReference>
<dbReference type="GO" id="GO:0046583">
    <property type="term" value="F:monoatomic cation efflux transmembrane transporter activity"/>
    <property type="evidence" value="ECO:0007669"/>
    <property type="project" value="TreeGrafter"/>
</dbReference>
<reference evidence="2 3" key="1">
    <citation type="submission" date="2012-04" db="EMBL/GenBank/DDBJ databases">
        <authorList>
            <person name="Weinstock G."/>
            <person name="Sodergren E."/>
            <person name="Lobos E.A."/>
            <person name="Fulton L."/>
            <person name="Fulton R."/>
            <person name="Courtney L."/>
            <person name="Fronick C."/>
            <person name="O'Laughlin M."/>
            <person name="Godfrey J."/>
            <person name="Wilson R.M."/>
            <person name="Miner T."/>
            <person name="Farmer C."/>
            <person name="Delehaunty K."/>
            <person name="Cordes M."/>
            <person name="Minx P."/>
            <person name="Tomlinson C."/>
            <person name="Chen J."/>
            <person name="Wollam A."/>
            <person name="Pepin K.H."/>
            <person name="Bhonagiri V."/>
            <person name="Zhang X."/>
            <person name="Suruliraj S."/>
            <person name="Warren W."/>
            <person name="Mitreva M."/>
            <person name="Mardis E.R."/>
            <person name="Wilson R.K."/>
        </authorList>
    </citation>
    <scope>NUCLEOTIDE SEQUENCE [LARGE SCALE GENOMIC DNA]</scope>
    <source>
        <strain evidence="2 3">ERV63</strain>
    </source>
</reference>
<dbReference type="PANTHER" id="PTHR37955:SF1">
    <property type="entry name" value="DEP DOMAIN-CONTAINING PROTEIN"/>
    <property type="match status" value="1"/>
</dbReference>
<dbReference type="InterPro" id="IPR038665">
    <property type="entry name" value="Voltage-dep_anion_channel_sf"/>
</dbReference>
<keyword evidence="1" id="KW-1133">Transmembrane helix</keyword>
<organism evidence="2 3">
    <name type="scientific">Enterococcus faecalis ERV63</name>
    <dbReference type="NCBI Taxonomy" id="1134793"/>
    <lineage>
        <taxon>Bacteria</taxon>
        <taxon>Bacillati</taxon>
        <taxon>Bacillota</taxon>
        <taxon>Bacilli</taxon>
        <taxon>Lactobacillales</taxon>
        <taxon>Enterococcaceae</taxon>
        <taxon>Enterococcus</taxon>
    </lineage>
</organism>
<dbReference type="AlphaFoldDB" id="A0AAV3GR45"/>
<accession>A0AAV3GR45</accession>
<feature type="transmembrane region" description="Helical" evidence="1">
    <location>
        <begin position="30"/>
        <end position="54"/>
    </location>
</feature>